<dbReference type="Proteomes" id="UP000321393">
    <property type="component" value="Unassembled WGS sequence"/>
</dbReference>
<feature type="compositionally biased region" description="Basic residues" evidence="1">
    <location>
        <begin position="286"/>
        <end position="300"/>
    </location>
</feature>
<dbReference type="EMBL" id="SSTE01014815">
    <property type="protein sequence ID" value="KAA0044569.1"/>
    <property type="molecule type" value="Genomic_DNA"/>
</dbReference>
<dbReference type="GO" id="GO:2000012">
    <property type="term" value="P:regulation of auxin polar transport"/>
    <property type="evidence" value="ECO:0007669"/>
    <property type="project" value="InterPro"/>
</dbReference>
<dbReference type="STRING" id="1194695.A0A5A7TTM2"/>
<sequence>MKLLGWMHRKFRQNNGQVPLKEFVNGQQTSDEQQYFPRTSTNNPFKQAHRDLDIARTDEDYEDESLISISEIFPGFLAIGTFGSSEPATPKFSISIDHITESDQTEVTKNELKLINDELEKVLEVEAKDEGGSRQDSSHANKVESNYNNVESGDHDAVVCPLQEYLFGSAVEMSTTMAKKENRTSLGELFQRSKVVEEGGGGRCDQKDEQKKVEKEGDKYGMQLLKKKLKKKMFCAASKSTLSSNNASGEVLDVSTATKLHKILHLFNRKVYPAESIAMAKDQKGDHHKAQKNYDKKKKTTTSTDIGRSSVNKNNNEETTSTDEDIMIFPKQLILKQTLQSIQTRSGPPRFSDIIDDDVDFNYWNKEQWIKSDSDCK</sequence>
<evidence type="ECO:0000313" key="2">
    <source>
        <dbReference type="EMBL" id="KAA0044569.1"/>
    </source>
</evidence>
<proteinExistence type="predicted"/>
<accession>A0A5A7TTM2</accession>
<evidence type="ECO:0000313" key="3">
    <source>
        <dbReference type="Proteomes" id="UP000321393"/>
    </source>
</evidence>
<gene>
    <name evidence="2" type="ORF">E6C27_scaffold46G003190</name>
</gene>
<organism evidence="2 3">
    <name type="scientific">Cucumis melo var. makuwa</name>
    <name type="common">Oriental melon</name>
    <dbReference type="NCBI Taxonomy" id="1194695"/>
    <lineage>
        <taxon>Eukaryota</taxon>
        <taxon>Viridiplantae</taxon>
        <taxon>Streptophyta</taxon>
        <taxon>Embryophyta</taxon>
        <taxon>Tracheophyta</taxon>
        <taxon>Spermatophyta</taxon>
        <taxon>Magnoliopsida</taxon>
        <taxon>eudicotyledons</taxon>
        <taxon>Gunneridae</taxon>
        <taxon>Pentapetalae</taxon>
        <taxon>rosids</taxon>
        <taxon>fabids</taxon>
        <taxon>Cucurbitales</taxon>
        <taxon>Cucurbitaceae</taxon>
        <taxon>Benincaseae</taxon>
        <taxon>Cucumis</taxon>
    </lineage>
</organism>
<dbReference type="PANTHER" id="PTHR34959:SF3">
    <property type="entry name" value="PROTEIN LAZY 1"/>
    <property type="match status" value="1"/>
</dbReference>
<dbReference type="InterPro" id="IPR038928">
    <property type="entry name" value="LAZY1"/>
</dbReference>
<feature type="region of interest" description="Disordered" evidence="1">
    <location>
        <begin position="280"/>
        <end position="323"/>
    </location>
</feature>
<name>A0A5A7TTM2_CUCMM</name>
<feature type="compositionally biased region" description="Basic and acidic residues" evidence="1">
    <location>
        <begin position="127"/>
        <end position="142"/>
    </location>
</feature>
<dbReference type="AlphaFoldDB" id="A0A5A7TTM2"/>
<comment type="caution">
    <text evidence="2">The sequence shown here is derived from an EMBL/GenBank/DDBJ whole genome shotgun (WGS) entry which is preliminary data.</text>
</comment>
<dbReference type="PANTHER" id="PTHR34959">
    <property type="entry name" value="PROTEIN LAZY 1"/>
    <property type="match status" value="1"/>
</dbReference>
<feature type="compositionally biased region" description="Polar residues" evidence="1">
    <location>
        <begin position="305"/>
        <end position="319"/>
    </location>
</feature>
<dbReference type="GO" id="GO:0009630">
    <property type="term" value="P:gravitropism"/>
    <property type="evidence" value="ECO:0007669"/>
    <property type="project" value="InterPro"/>
</dbReference>
<dbReference type="OrthoDB" id="780166at2759"/>
<feature type="region of interest" description="Disordered" evidence="1">
    <location>
        <begin position="127"/>
        <end position="150"/>
    </location>
</feature>
<reference evidence="2 3" key="1">
    <citation type="submission" date="2019-08" db="EMBL/GenBank/DDBJ databases">
        <title>Draft genome sequences of two oriental melons (Cucumis melo L. var makuwa).</title>
        <authorList>
            <person name="Kwon S.-Y."/>
        </authorList>
    </citation>
    <scope>NUCLEOTIDE SEQUENCE [LARGE SCALE GENOMIC DNA]</scope>
    <source>
        <strain evidence="3">cv. SW 3</strain>
        <tissue evidence="2">Leaf</tissue>
    </source>
</reference>
<evidence type="ECO:0000256" key="1">
    <source>
        <dbReference type="SAM" id="MobiDB-lite"/>
    </source>
</evidence>
<protein>
    <submittedName>
        <fullName evidence="2">Protein LAZY 1 isoform X1</fullName>
    </submittedName>
</protein>